<dbReference type="GO" id="GO:0006629">
    <property type="term" value="P:lipid metabolic process"/>
    <property type="evidence" value="ECO:0007669"/>
    <property type="project" value="UniProtKB-KW"/>
</dbReference>
<evidence type="ECO:0000256" key="4">
    <source>
        <dbReference type="ARBA" id="ARBA00022676"/>
    </source>
</evidence>
<evidence type="ECO:0000256" key="12">
    <source>
        <dbReference type="ARBA" id="ARBA00023180"/>
    </source>
</evidence>
<keyword evidence="9 13" id="KW-0333">Golgi apparatus</keyword>
<keyword evidence="11" id="KW-0472">Membrane</keyword>
<dbReference type="GO" id="GO:0006493">
    <property type="term" value="P:protein O-linked glycosylation"/>
    <property type="evidence" value="ECO:0007669"/>
    <property type="project" value="TreeGrafter"/>
</dbReference>
<proteinExistence type="inferred from homology"/>
<dbReference type="PANTHER" id="PTHR11214:SF151">
    <property type="entry name" value="HEXOSYLTRANSFERASE"/>
    <property type="match status" value="1"/>
</dbReference>
<reference evidence="14" key="2">
    <citation type="submission" date="2025-09" db="UniProtKB">
        <authorList>
            <consortium name="Ensembl"/>
        </authorList>
    </citation>
    <scope>IDENTIFICATION</scope>
</reference>
<evidence type="ECO:0000313" key="15">
    <source>
        <dbReference type="Proteomes" id="UP000694420"/>
    </source>
</evidence>
<accession>A0A8C6ZMM0</accession>
<dbReference type="AlphaFoldDB" id="A0A8C6ZMM0"/>
<organism evidence="14 15">
    <name type="scientific">Nothoprocta perdicaria</name>
    <name type="common">Chilean tinamou</name>
    <name type="synonym">Crypturus perdicarius</name>
    <dbReference type="NCBI Taxonomy" id="30464"/>
    <lineage>
        <taxon>Eukaryota</taxon>
        <taxon>Metazoa</taxon>
        <taxon>Chordata</taxon>
        <taxon>Craniata</taxon>
        <taxon>Vertebrata</taxon>
        <taxon>Euteleostomi</taxon>
        <taxon>Archelosauria</taxon>
        <taxon>Archosauria</taxon>
        <taxon>Dinosauria</taxon>
        <taxon>Saurischia</taxon>
        <taxon>Theropoda</taxon>
        <taxon>Coelurosauria</taxon>
        <taxon>Aves</taxon>
        <taxon>Palaeognathae</taxon>
        <taxon>Tinamiformes</taxon>
        <taxon>Tinamidae</taxon>
        <taxon>Nothoprocta</taxon>
    </lineage>
</organism>
<evidence type="ECO:0000256" key="5">
    <source>
        <dbReference type="ARBA" id="ARBA00022679"/>
    </source>
</evidence>
<protein>
    <recommendedName>
        <fullName evidence="13">Hexosyltransferase</fullName>
        <ecNumber evidence="13">2.4.1.-</ecNumber>
    </recommendedName>
</protein>
<keyword evidence="12" id="KW-0325">Glycoprotein</keyword>
<dbReference type="InterPro" id="IPR002659">
    <property type="entry name" value="Glyco_trans_31"/>
</dbReference>
<keyword evidence="6" id="KW-0812">Transmembrane</keyword>
<comment type="similarity">
    <text evidence="3 13">Belongs to the glycosyltransferase 31 family.</text>
</comment>
<sequence length="214" mass="23911">MQEGTGRTGQGPLALSRRTGGARYGDLLQQDFLDTYNNLTLKTLMGLEWVSKYCPGAAYVLKADQDVFLNPAYLVRRLLLPPKRGFVTGHVYRGTAPLRSKLYKWYVPREVFAEATYPPYCGGPAYVLSGDVARGVFGAAQRLPLINMEDAFVGLCLRALRVRPAPPPPGLFNMQRVPFERCRFARLVMVHHYEPAELLRVWPQLQGADAACPP</sequence>
<evidence type="ECO:0000256" key="7">
    <source>
        <dbReference type="ARBA" id="ARBA00022968"/>
    </source>
</evidence>
<keyword evidence="7" id="KW-0735">Signal-anchor</keyword>
<comment type="pathway">
    <text evidence="2">Protein modification; protein glycosylation.</text>
</comment>
<keyword evidence="4 13" id="KW-0328">Glycosyltransferase</keyword>
<dbReference type="Proteomes" id="UP000694420">
    <property type="component" value="Unplaced"/>
</dbReference>
<evidence type="ECO:0000256" key="3">
    <source>
        <dbReference type="ARBA" id="ARBA00008661"/>
    </source>
</evidence>
<comment type="subcellular location">
    <subcellularLocation>
        <location evidence="1 13">Golgi apparatus membrane</location>
        <topology evidence="1 13">Single-pass type II membrane protein</topology>
    </subcellularLocation>
</comment>
<dbReference type="Gene3D" id="3.90.550.50">
    <property type="match status" value="1"/>
</dbReference>
<dbReference type="Pfam" id="PF01762">
    <property type="entry name" value="Galactosyl_T"/>
    <property type="match status" value="1"/>
</dbReference>
<dbReference type="PANTHER" id="PTHR11214">
    <property type="entry name" value="BETA-1,3-N-ACETYLGLUCOSAMINYLTRANSFERASE"/>
    <property type="match status" value="1"/>
</dbReference>
<name>A0A8C6ZMM0_NOTPE</name>
<reference evidence="14" key="1">
    <citation type="submission" date="2025-08" db="UniProtKB">
        <authorList>
            <consortium name="Ensembl"/>
        </authorList>
    </citation>
    <scope>IDENTIFICATION</scope>
</reference>
<dbReference type="GO" id="GO:0000139">
    <property type="term" value="C:Golgi membrane"/>
    <property type="evidence" value="ECO:0007669"/>
    <property type="project" value="UniProtKB-SubCell"/>
</dbReference>
<dbReference type="Ensembl" id="ENSNPET00000015420.1">
    <property type="protein sequence ID" value="ENSNPEP00000015047.1"/>
    <property type="gene ID" value="ENSNPEG00000011235.1"/>
</dbReference>
<dbReference type="GO" id="GO:0008499">
    <property type="term" value="F:N-acetyl-beta-D-glucosaminide beta-(1,3)-galactosyltransferase activity"/>
    <property type="evidence" value="ECO:0007669"/>
    <property type="project" value="TreeGrafter"/>
</dbReference>
<evidence type="ECO:0000256" key="2">
    <source>
        <dbReference type="ARBA" id="ARBA00004922"/>
    </source>
</evidence>
<evidence type="ECO:0000313" key="14">
    <source>
        <dbReference type="Ensembl" id="ENSNPEP00000015047.1"/>
    </source>
</evidence>
<keyword evidence="15" id="KW-1185">Reference proteome</keyword>
<dbReference type="EC" id="2.4.1.-" evidence="13"/>
<evidence type="ECO:0000256" key="10">
    <source>
        <dbReference type="ARBA" id="ARBA00023098"/>
    </source>
</evidence>
<evidence type="ECO:0000256" key="6">
    <source>
        <dbReference type="ARBA" id="ARBA00022692"/>
    </source>
</evidence>
<evidence type="ECO:0000256" key="8">
    <source>
        <dbReference type="ARBA" id="ARBA00022989"/>
    </source>
</evidence>
<keyword evidence="5" id="KW-0808">Transferase</keyword>
<evidence type="ECO:0000256" key="11">
    <source>
        <dbReference type="ARBA" id="ARBA00023136"/>
    </source>
</evidence>
<evidence type="ECO:0000256" key="13">
    <source>
        <dbReference type="RuleBase" id="RU363063"/>
    </source>
</evidence>
<evidence type="ECO:0000256" key="1">
    <source>
        <dbReference type="ARBA" id="ARBA00004323"/>
    </source>
</evidence>
<evidence type="ECO:0000256" key="9">
    <source>
        <dbReference type="ARBA" id="ARBA00023034"/>
    </source>
</evidence>
<keyword evidence="8" id="KW-1133">Transmembrane helix</keyword>
<keyword evidence="10" id="KW-0443">Lipid metabolism</keyword>
<dbReference type="FunFam" id="3.90.550.50:FF:000001">
    <property type="entry name" value="Hexosyltransferase"/>
    <property type="match status" value="1"/>
</dbReference>